<protein>
    <recommendedName>
        <fullName evidence="3 10">Beta sliding clamp</fullName>
    </recommendedName>
</protein>
<dbReference type="InterPro" id="IPR022635">
    <property type="entry name" value="DNA_polIII_beta_C"/>
</dbReference>
<dbReference type="Pfam" id="PF00712">
    <property type="entry name" value="DNA_pol3_beta"/>
    <property type="match status" value="1"/>
</dbReference>
<evidence type="ECO:0000256" key="10">
    <source>
        <dbReference type="PIRNR" id="PIRNR000804"/>
    </source>
</evidence>
<accession>B7R8B1</accession>
<dbReference type="Proteomes" id="UP000010146">
    <property type="component" value="Unassembled WGS sequence"/>
</dbReference>
<dbReference type="InterPro" id="IPR046938">
    <property type="entry name" value="DNA_clamp_sf"/>
</dbReference>
<dbReference type="GO" id="GO:0005737">
    <property type="term" value="C:cytoplasm"/>
    <property type="evidence" value="ECO:0007669"/>
    <property type="project" value="UniProtKB-SubCell"/>
</dbReference>
<evidence type="ECO:0000256" key="3">
    <source>
        <dbReference type="ARBA" id="ARBA00021035"/>
    </source>
</evidence>
<evidence type="ECO:0000256" key="6">
    <source>
        <dbReference type="ARBA" id="ARBA00022695"/>
    </source>
</evidence>
<keyword evidence="6 10" id="KW-0548">Nucleotidyltransferase</keyword>
<comment type="similarity">
    <text evidence="2 10">Belongs to the beta sliding clamp family.</text>
</comment>
<dbReference type="GO" id="GO:0003677">
    <property type="term" value="F:DNA binding"/>
    <property type="evidence" value="ECO:0007669"/>
    <property type="project" value="UniProtKB-UniRule"/>
</dbReference>
<dbReference type="PANTHER" id="PTHR30478:SF0">
    <property type="entry name" value="BETA SLIDING CLAMP"/>
    <property type="match status" value="1"/>
</dbReference>
<feature type="domain" description="DNA polymerase III beta sliding clamp C-terminal" evidence="13">
    <location>
        <begin position="266"/>
        <end position="382"/>
    </location>
</feature>
<dbReference type="EMBL" id="ABXP02000126">
    <property type="protein sequence ID" value="KKC28451.1"/>
    <property type="molecule type" value="Genomic_DNA"/>
</dbReference>
<dbReference type="GO" id="GO:0008408">
    <property type="term" value="F:3'-5' exonuclease activity"/>
    <property type="evidence" value="ECO:0007669"/>
    <property type="project" value="InterPro"/>
</dbReference>
<feature type="domain" description="DNA polymerase III beta sliding clamp N-terminal" evidence="11">
    <location>
        <begin position="16"/>
        <end position="134"/>
    </location>
</feature>
<evidence type="ECO:0000256" key="4">
    <source>
        <dbReference type="ARBA" id="ARBA00022490"/>
    </source>
</evidence>
<comment type="subunit">
    <text evidence="10">Forms a ring-shaped head-to-tail homodimer around DNA.</text>
</comment>
<comment type="subcellular location">
    <subcellularLocation>
        <location evidence="1 10">Cytoplasm</location>
    </subcellularLocation>
</comment>
<keyword evidence="4 10" id="KW-0963">Cytoplasm</keyword>
<dbReference type="SUPFAM" id="SSF55979">
    <property type="entry name" value="DNA clamp"/>
    <property type="match status" value="3"/>
</dbReference>
<dbReference type="GO" id="GO:0009360">
    <property type="term" value="C:DNA polymerase III complex"/>
    <property type="evidence" value="ECO:0007669"/>
    <property type="project" value="InterPro"/>
</dbReference>
<dbReference type="Pfam" id="PF02768">
    <property type="entry name" value="DNA_pol3_beta_3"/>
    <property type="match status" value="1"/>
</dbReference>
<dbReference type="SMART" id="SM00480">
    <property type="entry name" value="POL3Bc"/>
    <property type="match status" value="1"/>
</dbReference>
<reference evidence="14 15" key="2">
    <citation type="journal article" date="2015" name="BMC Genomics">
        <title>Analysis of three genomes within the thermophilic bacterial species Caldanaerobacter subterraneus with a focus on carbon monoxide dehydrogenase evolution and hydrolase diversity.</title>
        <authorList>
            <person name="Sant'Anna F.H."/>
            <person name="Lebedinsky A.V."/>
            <person name="Sokolova T.G."/>
            <person name="Robb F.T."/>
            <person name="Gonzalez J.M."/>
        </authorList>
    </citation>
    <scope>NUCLEOTIDE SEQUENCE [LARGE SCALE GENOMIC DNA]</scope>
    <source>
        <strain evidence="14 15">DSM 12653</strain>
    </source>
</reference>
<dbReference type="CDD" id="cd00140">
    <property type="entry name" value="beta_clamp"/>
    <property type="match status" value="1"/>
</dbReference>
<dbReference type="Gene3D" id="3.70.10.10">
    <property type="match status" value="1"/>
</dbReference>
<dbReference type="NCBIfam" id="TIGR00663">
    <property type="entry name" value="dnan"/>
    <property type="match status" value="1"/>
</dbReference>
<evidence type="ECO:0000256" key="2">
    <source>
        <dbReference type="ARBA" id="ARBA00010752"/>
    </source>
</evidence>
<evidence type="ECO:0000256" key="9">
    <source>
        <dbReference type="ARBA" id="ARBA00023125"/>
    </source>
</evidence>
<evidence type="ECO:0000259" key="11">
    <source>
        <dbReference type="Pfam" id="PF00712"/>
    </source>
</evidence>
<evidence type="ECO:0000313" key="15">
    <source>
        <dbReference type="Proteomes" id="UP000010146"/>
    </source>
</evidence>
<dbReference type="PIRSF" id="PIRSF000804">
    <property type="entry name" value="DNA_pol_III_b"/>
    <property type="match status" value="1"/>
</dbReference>
<sequence>MLGLQKIFSKTGVKNMKFVCDKNSLLEGVNIAIRGVSSRTTLPILQGIKITARGNVIKLSGTDLEIGIECQIPAVIEEEGETVVPARIFSDLVKKLPEGEVEVKSDSQNTVNVVSGDINFSIAGSNPEEFPEIPEVSREKSFKLPQSILKDLIKKTVFCVSEEQTRPILTGVLFEVFPNELKAVALDGFRMAIYSYKSEKSFFDEEAEKYSLVIPGDTLDEISRILEDEETEVIIYHTSNQVLFQIDNTKVISRLLEGSFINYNAVLPKDFKTEITINKDVFMESLERASLIAESKNNLVKFEIGDSFIVISSSSEKGSMSEKLEVEVKGMLLEIAFNSRYLLDALKAIDEEEVNLYFINSINPLIIKPVGEKEYLYMILPVKLN</sequence>
<dbReference type="AlphaFoldDB" id="B7R8B1"/>
<feature type="domain" description="DNA polymerase III beta sliding clamp central" evidence="12">
    <location>
        <begin position="144"/>
        <end position="260"/>
    </location>
</feature>
<comment type="function">
    <text evidence="10">Confers DNA tethering and processivity to DNA polymerases and other proteins. Acts as a clamp, forming a ring around DNA (a reaction catalyzed by the clamp-loading complex) which diffuses in an ATP-independent manner freely and bidirectionally along dsDNA. Initially characterized for its ability to contact the catalytic subunit of DNA polymerase III (Pol III), a complex, multichain enzyme responsible for most of the replicative synthesis in bacteria; Pol III exhibits 3'-5' exonuclease proofreading activity. The beta chain is required for initiation of replication as well as for processivity of DNA replication.</text>
</comment>
<dbReference type="Gene3D" id="3.10.150.10">
    <property type="entry name" value="DNA Polymerase III, subunit A, domain 2"/>
    <property type="match status" value="1"/>
</dbReference>
<organism evidence="14 15">
    <name type="scientific">Caldanaerobacter subterraneus subsp. pacificus DSM 12653</name>
    <dbReference type="NCBI Taxonomy" id="391606"/>
    <lineage>
        <taxon>Bacteria</taxon>
        <taxon>Bacillati</taxon>
        <taxon>Bacillota</taxon>
        <taxon>Clostridia</taxon>
        <taxon>Thermoanaerobacterales</taxon>
        <taxon>Thermoanaerobacteraceae</taxon>
        <taxon>Caldanaerobacter</taxon>
    </lineage>
</organism>
<dbReference type="GO" id="GO:0003887">
    <property type="term" value="F:DNA-directed DNA polymerase activity"/>
    <property type="evidence" value="ECO:0007669"/>
    <property type="project" value="UniProtKB-UniRule"/>
</dbReference>
<comment type="caution">
    <text evidence="14">The sequence shown here is derived from an EMBL/GenBank/DDBJ whole genome shotgun (WGS) entry which is preliminary data.</text>
</comment>
<dbReference type="GO" id="GO:0006271">
    <property type="term" value="P:DNA strand elongation involved in DNA replication"/>
    <property type="evidence" value="ECO:0007669"/>
    <property type="project" value="TreeGrafter"/>
</dbReference>
<keyword evidence="7 10" id="KW-0235">DNA replication</keyword>
<dbReference type="InterPro" id="IPR022634">
    <property type="entry name" value="DNA_polIII_beta_N"/>
</dbReference>
<evidence type="ECO:0000313" key="14">
    <source>
        <dbReference type="EMBL" id="KKC28451.1"/>
    </source>
</evidence>
<evidence type="ECO:0000259" key="13">
    <source>
        <dbReference type="Pfam" id="PF02768"/>
    </source>
</evidence>
<keyword evidence="8 10" id="KW-0239">DNA-directed DNA polymerase</keyword>
<evidence type="ECO:0000256" key="1">
    <source>
        <dbReference type="ARBA" id="ARBA00004496"/>
    </source>
</evidence>
<evidence type="ECO:0000256" key="5">
    <source>
        <dbReference type="ARBA" id="ARBA00022679"/>
    </source>
</evidence>
<keyword evidence="5 10" id="KW-0808">Transferase</keyword>
<dbReference type="Pfam" id="PF02767">
    <property type="entry name" value="DNA_pol3_beta_2"/>
    <property type="match status" value="1"/>
</dbReference>
<evidence type="ECO:0000256" key="7">
    <source>
        <dbReference type="ARBA" id="ARBA00022705"/>
    </source>
</evidence>
<evidence type="ECO:0000256" key="8">
    <source>
        <dbReference type="ARBA" id="ARBA00022932"/>
    </source>
</evidence>
<dbReference type="InterPro" id="IPR001001">
    <property type="entry name" value="DNA_polIII_beta"/>
</dbReference>
<keyword evidence="9" id="KW-0238">DNA-binding</keyword>
<proteinExistence type="inferred from homology"/>
<reference evidence="15" key="3">
    <citation type="submission" date="2015-02" db="EMBL/GenBank/DDBJ databases">
        <title>Genome analysis of three genomes within the thermophilic hydrogenogenic bacterial species Caldanaerobacter subterraneus.</title>
        <authorList>
            <person name="Sant'Anna F.H."/>
            <person name="Lebedinsky A."/>
            <person name="Sokolova T."/>
            <person name="Robb F.T."/>
            <person name="Gonzalez J.M."/>
        </authorList>
    </citation>
    <scope>NUCLEOTIDE SEQUENCE [LARGE SCALE GENOMIC DNA]</scope>
    <source>
        <strain evidence="15">DSM 12653</strain>
    </source>
</reference>
<dbReference type="InterPro" id="IPR022637">
    <property type="entry name" value="DNA_polIII_beta_cen"/>
</dbReference>
<reference evidence="14 15" key="1">
    <citation type="submission" date="2008-07" db="EMBL/GenBank/DDBJ databases">
        <authorList>
            <person name="Gonzalez J."/>
            <person name="Sokolova T."/>
            <person name="Ferriera S."/>
            <person name="Johnson J."/>
            <person name="Kravitz S."/>
            <person name="Beeson K."/>
            <person name="Sutton G."/>
            <person name="Rogers Y.-H."/>
            <person name="Friedman R."/>
            <person name="Frazier M."/>
            <person name="Venter J.C."/>
        </authorList>
    </citation>
    <scope>NUCLEOTIDE SEQUENCE [LARGE SCALE GENOMIC DNA]</scope>
    <source>
        <strain evidence="14 15">DSM 12653</strain>
    </source>
</reference>
<dbReference type="PANTHER" id="PTHR30478">
    <property type="entry name" value="DNA POLYMERASE III SUBUNIT BETA"/>
    <property type="match status" value="1"/>
</dbReference>
<evidence type="ECO:0000259" key="12">
    <source>
        <dbReference type="Pfam" id="PF02767"/>
    </source>
</evidence>
<name>B7R8B1_9THEO</name>
<gene>
    <name evidence="14" type="ORF">CDSM653_02508</name>
</gene>